<feature type="transmembrane region" description="Helical" evidence="2">
    <location>
        <begin position="180"/>
        <end position="206"/>
    </location>
</feature>
<sequence length="253" mass="27368">MNTILLGPHHQHTSPTSTASSSKNNLNDTGLDATANNSPPRADDEEEGCGASSNRAPFAPRIIRTTFESPIPRTINHPAAATDPSASESTSELKPPSTPLTLSRIHAASFAASAAAPATPELFSYRDFLFAQSVYEGNQLLAQFLTMIAFILSLIVLPTINNAVHYPSLTYALDGTDNAHQLVLIESTATFAGEVLAAVLGHWLIWRRTGKIVLAEWARFAISRPRTIFCVFIAGFHVLLDSSIMLIQLRFAN</sequence>
<keyword evidence="2" id="KW-0812">Transmembrane</keyword>
<feature type="region of interest" description="Disordered" evidence="1">
    <location>
        <begin position="69"/>
        <end position="98"/>
    </location>
</feature>
<dbReference type="AlphaFoldDB" id="A0AAD5TJI7"/>
<dbReference type="Proteomes" id="UP001212152">
    <property type="component" value="Unassembled WGS sequence"/>
</dbReference>
<accession>A0AAD5TJI7</accession>
<evidence type="ECO:0000256" key="2">
    <source>
        <dbReference type="SAM" id="Phobius"/>
    </source>
</evidence>
<keyword evidence="2" id="KW-1133">Transmembrane helix</keyword>
<feature type="region of interest" description="Disordered" evidence="1">
    <location>
        <begin position="1"/>
        <end position="55"/>
    </location>
</feature>
<name>A0AAD5TJI7_9FUNG</name>
<feature type="compositionally biased region" description="Polar residues" evidence="1">
    <location>
        <begin position="13"/>
        <end position="39"/>
    </location>
</feature>
<feature type="transmembrane region" description="Helical" evidence="2">
    <location>
        <begin position="140"/>
        <end position="160"/>
    </location>
</feature>
<organism evidence="3 4">
    <name type="scientific">Geranomyces variabilis</name>
    <dbReference type="NCBI Taxonomy" id="109894"/>
    <lineage>
        <taxon>Eukaryota</taxon>
        <taxon>Fungi</taxon>
        <taxon>Fungi incertae sedis</taxon>
        <taxon>Chytridiomycota</taxon>
        <taxon>Chytridiomycota incertae sedis</taxon>
        <taxon>Chytridiomycetes</taxon>
        <taxon>Spizellomycetales</taxon>
        <taxon>Powellomycetaceae</taxon>
        <taxon>Geranomyces</taxon>
    </lineage>
</organism>
<gene>
    <name evidence="3" type="ORF">HDU87_004430</name>
</gene>
<keyword evidence="4" id="KW-1185">Reference proteome</keyword>
<comment type="caution">
    <text evidence="3">The sequence shown here is derived from an EMBL/GenBank/DDBJ whole genome shotgun (WGS) entry which is preliminary data.</text>
</comment>
<reference evidence="3" key="1">
    <citation type="submission" date="2020-05" db="EMBL/GenBank/DDBJ databases">
        <title>Phylogenomic resolution of chytrid fungi.</title>
        <authorList>
            <person name="Stajich J.E."/>
            <person name="Amses K."/>
            <person name="Simmons R."/>
            <person name="Seto K."/>
            <person name="Myers J."/>
            <person name="Bonds A."/>
            <person name="Quandt C.A."/>
            <person name="Barry K."/>
            <person name="Liu P."/>
            <person name="Grigoriev I."/>
            <person name="Longcore J.E."/>
            <person name="James T.Y."/>
        </authorList>
    </citation>
    <scope>NUCLEOTIDE SEQUENCE</scope>
    <source>
        <strain evidence="3">JEL0379</strain>
    </source>
</reference>
<evidence type="ECO:0000256" key="1">
    <source>
        <dbReference type="SAM" id="MobiDB-lite"/>
    </source>
</evidence>
<proteinExistence type="predicted"/>
<protein>
    <submittedName>
        <fullName evidence="3">Uncharacterized protein</fullName>
    </submittedName>
</protein>
<evidence type="ECO:0000313" key="3">
    <source>
        <dbReference type="EMBL" id="KAJ3177411.1"/>
    </source>
</evidence>
<keyword evidence="2" id="KW-0472">Membrane</keyword>
<dbReference type="EMBL" id="JADGJQ010000033">
    <property type="protein sequence ID" value="KAJ3177411.1"/>
    <property type="molecule type" value="Genomic_DNA"/>
</dbReference>
<evidence type="ECO:0000313" key="4">
    <source>
        <dbReference type="Proteomes" id="UP001212152"/>
    </source>
</evidence>
<feature type="transmembrane region" description="Helical" evidence="2">
    <location>
        <begin position="227"/>
        <end position="247"/>
    </location>
</feature>